<dbReference type="InterPro" id="IPR008197">
    <property type="entry name" value="WAP_dom"/>
</dbReference>
<evidence type="ECO:0000259" key="2">
    <source>
        <dbReference type="PROSITE" id="PS51390"/>
    </source>
</evidence>
<dbReference type="AlphaFoldDB" id="A0A9Q1BF73"/>
<dbReference type="Gene3D" id="3.30.60.30">
    <property type="match status" value="1"/>
</dbReference>
<feature type="region of interest" description="Disordered" evidence="1">
    <location>
        <begin position="313"/>
        <end position="338"/>
    </location>
</feature>
<gene>
    <name evidence="3" type="ORF">HOLleu_33123</name>
</gene>
<dbReference type="SMART" id="SM00217">
    <property type="entry name" value="WAP"/>
    <property type="match status" value="1"/>
</dbReference>
<dbReference type="InterPro" id="IPR050514">
    <property type="entry name" value="WAP_four-disulfide_core"/>
</dbReference>
<dbReference type="InterPro" id="IPR036058">
    <property type="entry name" value="Kazal_dom_sf"/>
</dbReference>
<dbReference type="Gene3D" id="4.10.75.10">
    <property type="entry name" value="Elafin-like"/>
    <property type="match status" value="1"/>
</dbReference>
<dbReference type="InterPro" id="IPR036645">
    <property type="entry name" value="Elafin-like_sf"/>
</dbReference>
<dbReference type="PANTHER" id="PTHR19441:SF95">
    <property type="entry name" value="PERLWAPIN ISOFORM X1"/>
    <property type="match status" value="1"/>
</dbReference>
<evidence type="ECO:0000313" key="3">
    <source>
        <dbReference type="EMBL" id="KAJ8025536.1"/>
    </source>
</evidence>
<keyword evidence="4" id="KW-1185">Reference proteome</keyword>
<feature type="domain" description="WAP" evidence="2">
    <location>
        <begin position="124"/>
        <end position="170"/>
    </location>
</feature>
<dbReference type="PROSITE" id="PS51390">
    <property type="entry name" value="WAP"/>
    <property type="match status" value="1"/>
</dbReference>
<feature type="compositionally biased region" description="Polar residues" evidence="1">
    <location>
        <begin position="317"/>
        <end position="338"/>
    </location>
</feature>
<dbReference type="SUPFAM" id="SSF57256">
    <property type="entry name" value="Elafin-like"/>
    <property type="match status" value="1"/>
</dbReference>
<organism evidence="3 4">
    <name type="scientific">Holothuria leucospilota</name>
    <name type="common">Black long sea cucumber</name>
    <name type="synonym">Mertensiothuria leucospilota</name>
    <dbReference type="NCBI Taxonomy" id="206669"/>
    <lineage>
        <taxon>Eukaryota</taxon>
        <taxon>Metazoa</taxon>
        <taxon>Echinodermata</taxon>
        <taxon>Eleutherozoa</taxon>
        <taxon>Echinozoa</taxon>
        <taxon>Holothuroidea</taxon>
        <taxon>Aspidochirotacea</taxon>
        <taxon>Aspidochirotida</taxon>
        <taxon>Holothuriidae</taxon>
        <taxon>Holothuria</taxon>
    </lineage>
</organism>
<dbReference type="CDD" id="cd00104">
    <property type="entry name" value="KAZAL_FS"/>
    <property type="match status" value="1"/>
</dbReference>
<dbReference type="SUPFAM" id="SSF100895">
    <property type="entry name" value="Kazal-type serine protease inhibitors"/>
    <property type="match status" value="1"/>
</dbReference>
<protein>
    <recommendedName>
        <fullName evidence="2">WAP domain-containing protein</fullName>
    </recommendedName>
</protein>
<evidence type="ECO:0000256" key="1">
    <source>
        <dbReference type="SAM" id="MobiDB-lite"/>
    </source>
</evidence>
<proteinExistence type="predicted"/>
<accession>A0A9Q1BF73</accession>
<comment type="caution">
    <text evidence="3">The sequence shown here is derived from an EMBL/GenBank/DDBJ whole genome shotgun (WGS) entry which is preliminary data.</text>
</comment>
<reference evidence="3" key="1">
    <citation type="submission" date="2021-10" db="EMBL/GenBank/DDBJ databases">
        <title>Tropical sea cucumber genome reveals ecological adaptation and Cuvierian tubules defense mechanism.</title>
        <authorList>
            <person name="Chen T."/>
        </authorList>
    </citation>
    <scope>NUCLEOTIDE SEQUENCE</scope>
    <source>
        <strain evidence="3">Nanhai2018</strain>
        <tissue evidence="3">Muscle</tissue>
    </source>
</reference>
<dbReference type="Proteomes" id="UP001152320">
    <property type="component" value="Chromosome 17"/>
</dbReference>
<dbReference type="GO" id="GO:0004867">
    <property type="term" value="F:serine-type endopeptidase inhibitor activity"/>
    <property type="evidence" value="ECO:0007669"/>
    <property type="project" value="TreeGrafter"/>
</dbReference>
<dbReference type="Pfam" id="PF00095">
    <property type="entry name" value="WAP"/>
    <property type="match status" value="1"/>
</dbReference>
<name>A0A9Q1BF73_HOLLE</name>
<dbReference type="PANTHER" id="PTHR19441">
    <property type="entry name" value="WHEY ACDIC PROTEIN WAP"/>
    <property type="match status" value="1"/>
</dbReference>
<dbReference type="EMBL" id="JAIZAY010000017">
    <property type="protein sequence ID" value="KAJ8025536.1"/>
    <property type="molecule type" value="Genomic_DNA"/>
</dbReference>
<evidence type="ECO:0000313" key="4">
    <source>
        <dbReference type="Proteomes" id="UP001152320"/>
    </source>
</evidence>
<dbReference type="GO" id="GO:0005615">
    <property type="term" value="C:extracellular space"/>
    <property type="evidence" value="ECO:0007669"/>
    <property type="project" value="TreeGrafter"/>
</dbReference>
<sequence>MELLLRRVGVIIFLHLIISVTYTGSFLQLTETTCLDYQECVQDSDCPEQLVCGCSAKCGKICKAREEDDTEVLEAKRRAYKIFGITVSCDTFPDCSQDTDCSQGQKCGCHDLCGAKCLSKRKAPPEHAGQCPEVPTLFPCYNSCEYDYHCQTNEKCCPTLCSGKKCRTAALETPSTTMVPSNSSTSPMTSPNMQQDTLLKDPISNVSQILNTTEISNTTPQSVPNHKIRLHRYLGLPTPVCGSNGLTFHSISQLRKVNLTAHEPIHIAYPGPCRRPERCRGPACSKGPRLHWILVNGTIQGYFRDHSQKLQDDEVRSTISTDELPSIPQHSNNSTAHL</sequence>